<evidence type="ECO:0000256" key="6">
    <source>
        <dbReference type="RuleBase" id="RU363032"/>
    </source>
</evidence>
<keyword evidence="4 6" id="KW-1133">Transmembrane helix</keyword>
<reference evidence="8 9" key="1">
    <citation type="journal article" date="2015" name="Stand. Genomic Sci.">
        <title>Genomic Encyclopedia of Bacterial and Archaeal Type Strains, Phase III: the genomes of soil and plant-associated and newly described type strains.</title>
        <authorList>
            <person name="Whitman W.B."/>
            <person name="Woyke T."/>
            <person name="Klenk H.P."/>
            <person name="Zhou Y."/>
            <person name="Lilburn T.G."/>
            <person name="Beck B.J."/>
            <person name="De Vos P."/>
            <person name="Vandamme P."/>
            <person name="Eisen J.A."/>
            <person name="Garrity G."/>
            <person name="Hugenholtz P."/>
            <person name="Kyrpides N.C."/>
        </authorList>
    </citation>
    <scope>NUCLEOTIDE SEQUENCE [LARGE SCALE GENOMIC DNA]</scope>
    <source>
        <strain evidence="8 9">CECT 7306</strain>
    </source>
</reference>
<dbReference type="InterPro" id="IPR035906">
    <property type="entry name" value="MetI-like_sf"/>
</dbReference>
<evidence type="ECO:0000313" key="9">
    <source>
        <dbReference type="Proteomes" id="UP000276232"/>
    </source>
</evidence>
<evidence type="ECO:0000256" key="4">
    <source>
        <dbReference type="ARBA" id="ARBA00022989"/>
    </source>
</evidence>
<dbReference type="AlphaFoldDB" id="A0A3N1HJN6"/>
<feature type="transmembrane region" description="Helical" evidence="6">
    <location>
        <begin position="20"/>
        <end position="42"/>
    </location>
</feature>
<feature type="transmembrane region" description="Helical" evidence="6">
    <location>
        <begin position="149"/>
        <end position="171"/>
    </location>
</feature>
<keyword evidence="2 6" id="KW-0813">Transport</keyword>
<dbReference type="InterPro" id="IPR000515">
    <property type="entry name" value="MetI-like"/>
</dbReference>
<feature type="transmembrane region" description="Helical" evidence="6">
    <location>
        <begin position="54"/>
        <end position="74"/>
    </location>
</feature>
<dbReference type="SUPFAM" id="SSF161098">
    <property type="entry name" value="MetI-like"/>
    <property type="match status" value="1"/>
</dbReference>
<dbReference type="Pfam" id="PF00528">
    <property type="entry name" value="BPD_transp_1"/>
    <property type="match status" value="1"/>
</dbReference>
<feature type="transmembrane region" description="Helical" evidence="6">
    <location>
        <begin position="80"/>
        <end position="104"/>
    </location>
</feature>
<dbReference type="GO" id="GO:0055085">
    <property type="term" value="P:transmembrane transport"/>
    <property type="evidence" value="ECO:0007669"/>
    <property type="project" value="InterPro"/>
</dbReference>
<proteinExistence type="inferred from homology"/>
<dbReference type="PANTHER" id="PTHR30177">
    <property type="entry name" value="GLYCINE BETAINE/L-PROLINE TRANSPORT SYSTEM PERMEASE PROTEIN PROW"/>
    <property type="match status" value="1"/>
</dbReference>
<organism evidence="8 9">
    <name type="scientific">Pseudokineococcus lusitanus</name>
    <dbReference type="NCBI Taxonomy" id="763993"/>
    <lineage>
        <taxon>Bacteria</taxon>
        <taxon>Bacillati</taxon>
        <taxon>Actinomycetota</taxon>
        <taxon>Actinomycetes</taxon>
        <taxon>Kineosporiales</taxon>
        <taxon>Kineosporiaceae</taxon>
        <taxon>Pseudokineococcus</taxon>
    </lineage>
</organism>
<dbReference type="GO" id="GO:0031460">
    <property type="term" value="P:glycine betaine transport"/>
    <property type="evidence" value="ECO:0007669"/>
    <property type="project" value="TreeGrafter"/>
</dbReference>
<dbReference type="PROSITE" id="PS50928">
    <property type="entry name" value="ABC_TM1"/>
    <property type="match status" value="1"/>
</dbReference>
<dbReference type="InterPro" id="IPR051204">
    <property type="entry name" value="ABC_transp_perm/SBD"/>
</dbReference>
<dbReference type="PANTHER" id="PTHR30177:SF4">
    <property type="entry name" value="OSMOPROTECTANT IMPORT PERMEASE PROTEIN OSMW"/>
    <property type="match status" value="1"/>
</dbReference>
<comment type="similarity">
    <text evidence="6">Belongs to the binding-protein-dependent transport system permease family.</text>
</comment>
<evidence type="ECO:0000256" key="2">
    <source>
        <dbReference type="ARBA" id="ARBA00022448"/>
    </source>
</evidence>
<protein>
    <submittedName>
        <fullName evidence="8">Osmoprotectant transport system permease protein</fullName>
    </submittedName>
</protein>
<feature type="domain" description="ABC transmembrane type-1" evidence="7">
    <location>
        <begin position="18"/>
        <end position="201"/>
    </location>
</feature>
<comment type="caution">
    <text evidence="8">The sequence shown here is derived from an EMBL/GenBank/DDBJ whole genome shotgun (WGS) entry which is preliminary data.</text>
</comment>
<dbReference type="GO" id="GO:0005886">
    <property type="term" value="C:plasma membrane"/>
    <property type="evidence" value="ECO:0007669"/>
    <property type="project" value="UniProtKB-SubCell"/>
</dbReference>
<comment type="subcellular location">
    <subcellularLocation>
        <location evidence="6">Cell membrane</location>
        <topology evidence="6">Multi-pass membrane protein</topology>
    </subcellularLocation>
    <subcellularLocation>
        <location evidence="1">Membrane</location>
        <topology evidence="1">Multi-pass membrane protein</topology>
    </subcellularLocation>
</comment>
<gene>
    <name evidence="8" type="ORF">EDC03_2042</name>
</gene>
<sequence length="215" mass="22225">MDLLDFVAERREQIAFQGFQHVSLVVQCVLLATVLGVALGVVCHRRAWARGLAAGTSSVGLTLPSLAVIAVVYGLTRDGIAAAVASVTFYAVLVIWRGAVVGLAGVDRSLLEAAQGIGMGRTRRLLRVQLPLAWPVVLSNVRVATQMTMGIAAIAAFVTGPGLGGLIFTGLARLGGANALESALVGTVLVVVLALVLDLLLVLLGRATTPRGIRA</sequence>
<dbReference type="OrthoDB" id="9801163at2"/>
<evidence type="ECO:0000256" key="5">
    <source>
        <dbReference type="ARBA" id="ARBA00023136"/>
    </source>
</evidence>
<feature type="transmembrane region" description="Helical" evidence="6">
    <location>
        <begin position="183"/>
        <end position="204"/>
    </location>
</feature>
<dbReference type="CDD" id="cd06261">
    <property type="entry name" value="TM_PBP2"/>
    <property type="match status" value="1"/>
</dbReference>
<evidence type="ECO:0000259" key="7">
    <source>
        <dbReference type="PROSITE" id="PS50928"/>
    </source>
</evidence>
<dbReference type="Gene3D" id="1.10.3720.10">
    <property type="entry name" value="MetI-like"/>
    <property type="match status" value="1"/>
</dbReference>
<dbReference type="Proteomes" id="UP000276232">
    <property type="component" value="Unassembled WGS sequence"/>
</dbReference>
<dbReference type="RefSeq" id="WP_123380151.1">
    <property type="nucleotide sequence ID" value="NZ_RJKN01000005.1"/>
</dbReference>
<evidence type="ECO:0000256" key="1">
    <source>
        <dbReference type="ARBA" id="ARBA00004141"/>
    </source>
</evidence>
<evidence type="ECO:0000256" key="3">
    <source>
        <dbReference type="ARBA" id="ARBA00022692"/>
    </source>
</evidence>
<keyword evidence="5 6" id="KW-0472">Membrane</keyword>
<accession>A0A3N1HJN6</accession>
<dbReference type="EMBL" id="RJKN01000005">
    <property type="protein sequence ID" value="ROP42757.1"/>
    <property type="molecule type" value="Genomic_DNA"/>
</dbReference>
<keyword evidence="3 6" id="KW-0812">Transmembrane</keyword>
<name>A0A3N1HJN6_9ACTN</name>
<evidence type="ECO:0000313" key="8">
    <source>
        <dbReference type="EMBL" id="ROP42757.1"/>
    </source>
</evidence>
<keyword evidence="9" id="KW-1185">Reference proteome</keyword>
<dbReference type="InParanoid" id="A0A3N1HJN6"/>